<organism evidence="2 3">
    <name type="scientific">Nostoc punctiforme (strain ATCC 29133 / PCC 73102)</name>
    <dbReference type="NCBI Taxonomy" id="63737"/>
    <lineage>
        <taxon>Bacteria</taxon>
        <taxon>Bacillati</taxon>
        <taxon>Cyanobacteriota</taxon>
        <taxon>Cyanophyceae</taxon>
        <taxon>Nostocales</taxon>
        <taxon>Nostocaceae</taxon>
        <taxon>Nostoc</taxon>
    </lineage>
</organism>
<evidence type="ECO:0000313" key="2">
    <source>
        <dbReference type="EMBL" id="ACC83998.1"/>
    </source>
</evidence>
<dbReference type="RefSeq" id="WP_012411941.1">
    <property type="nucleotide sequence ID" value="NC_010628.1"/>
</dbReference>
<feature type="transmembrane region" description="Helical" evidence="1">
    <location>
        <begin position="49"/>
        <end position="67"/>
    </location>
</feature>
<keyword evidence="1" id="KW-0472">Membrane</keyword>
<dbReference type="KEGG" id="npu:Npun_F5697"/>
<proteinExistence type="predicted"/>
<evidence type="ECO:0000313" key="3">
    <source>
        <dbReference type="Proteomes" id="UP000001191"/>
    </source>
</evidence>
<dbReference type="Proteomes" id="UP000001191">
    <property type="component" value="Chromosome"/>
</dbReference>
<protein>
    <submittedName>
        <fullName evidence="2">Uncharacterized protein</fullName>
    </submittedName>
</protein>
<keyword evidence="3" id="KW-1185">Reference proteome</keyword>
<accession>B2J833</accession>
<keyword evidence="1" id="KW-1133">Transmembrane helix</keyword>
<reference evidence="2 3" key="2">
    <citation type="journal article" date="2013" name="Plant Physiol.">
        <title>A Nostoc punctiforme Sugar Transporter Necessary to Establish a Cyanobacterium-Plant Symbiosis.</title>
        <authorList>
            <person name="Ekman M."/>
            <person name="Picossi S."/>
            <person name="Campbell E.L."/>
            <person name="Meeks J.C."/>
            <person name="Flores E."/>
        </authorList>
    </citation>
    <scope>NUCLEOTIDE SEQUENCE [LARGE SCALE GENOMIC DNA]</scope>
    <source>
        <strain evidence="3">ATCC 29133 / PCC 73102</strain>
    </source>
</reference>
<name>B2J833_NOSP7</name>
<dbReference type="HOGENOM" id="CLU_2718330_0_0_3"/>
<gene>
    <name evidence="2" type="ordered locus">Npun_F5697</name>
</gene>
<dbReference type="EnsemblBacteria" id="ACC83998">
    <property type="protein sequence ID" value="ACC83998"/>
    <property type="gene ID" value="Npun_F5697"/>
</dbReference>
<keyword evidence="1" id="KW-0812">Transmembrane</keyword>
<dbReference type="EMBL" id="CP001037">
    <property type="protein sequence ID" value="ACC83998.1"/>
    <property type="molecule type" value="Genomic_DNA"/>
</dbReference>
<dbReference type="AlphaFoldDB" id="B2J833"/>
<reference evidence="3" key="1">
    <citation type="submission" date="2008-04" db="EMBL/GenBank/DDBJ databases">
        <title>Complete sequence of chromosome of Nostoc punctiforme ATCC 29133.</title>
        <authorList>
            <consortium name="US DOE Joint Genome Institute"/>
            <person name="Copeland A."/>
            <person name="Lucas S."/>
            <person name="Lapidus A."/>
            <person name="Glavina del Rio T."/>
            <person name="Dalin E."/>
            <person name="Tice H."/>
            <person name="Pitluck S."/>
            <person name="Chain P."/>
            <person name="Malfatti S."/>
            <person name="Shin M."/>
            <person name="Vergez L."/>
            <person name="Schmutz J."/>
            <person name="Larimer F."/>
            <person name="Land M."/>
            <person name="Hauser L."/>
            <person name="Kyrpides N."/>
            <person name="Kim E."/>
            <person name="Meeks J.C."/>
            <person name="Elhai J."/>
            <person name="Campbell E.L."/>
            <person name="Thiel T."/>
            <person name="Longmire J."/>
            <person name="Potts M."/>
            <person name="Atlas R."/>
        </authorList>
    </citation>
    <scope>NUCLEOTIDE SEQUENCE [LARGE SCALE GENOMIC DNA]</scope>
    <source>
        <strain evidence="3">ATCC 29133 / PCC 73102</strain>
    </source>
</reference>
<sequence>MAEIQLAIEGEDAMPTAGYAYAATEVLLAIPGISGNYAVSSDAPEREGITATVATIVGIVGGAIAIAEQIRK</sequence>
<evidence type="ECO:0000256" key="1">
    <source>
        <dbReference type="SAM" id="Phobius"/>
    </source>
</evidence>